<dbReference type="CDD" id="cd24008">
    <property type="entry name" value="ASKHA_NBD_GLK"/>
    <property type="match status" value="1"/>
</dbReference>
<dbReference type="SUPFAM" id="SSF53067">
    <property type="entry name" value="Actin-like ATPase domain"/>
    <property type="match status" value="1"/>
</dbReference>
<dbReference type="AlphaFoldDB" id="A0A931I1J7"/>
<gene>
    <name evidence="3" type="primary">glk</name>
    <name evidence="5" type="ORF">I5731_12220</name>
</gene>
<comment type="catalytic activity">
    <reaction evidence="3">
        <text>D-glucose + ATP = D-glucose 6-phosphate + ADP + H(+)</text>
        <dbReference type="Rhea" id="RHEA:17825"/>
        <dbReference type="ChEBI" id="CHEBI:4167"/>
        <dbReference type="ChEBI" id="CHEBI:15378"/>
        <dbReference type="ChEBI" id="CHEBI:30616"/>
        <dbReference type="ChEBI" id="CHEBI:61548"/>
        <dbReference type="ChEBI" id="CHEBI:456216"/>
        <dbReference type="EC" id="2.7.1.2"/>
    </reaction>
</comment>
<dbReference type="GO" id="GO:0005536">
    <property type="term" value="F:D-glucose binding"/>
    <property type="evidence" value="ECO:0007669"/>
    <property type="project" value="InterPro"/>
</dbReference>
<keyword evidence="3" id="KW-0067">ATP-binding</keyword>
<dbReference type="InterPro" id="IPR003836">
    <property type="entry name" value="Glucokinase"/>
</dbReference>
<accession>A0A931I1J7</accession>
<dbReference type="Gene3D" id="3.40.367.20">
    <property type="match status" value="1"/>
</dbReference>
<proteinExistence type="inferred from homology"/>
<evidence type="ECO:0000256" key="1">
    <source>
        <dbReference type="ARBA" id="ARBA00022679"/>
    </source>
</evidence>
<dbReference type="InterPro" id="IPR050201">
    <property type="entry name" value="Bacterial_glucokinase"/>
</dbReference>
<sequence length="336" mass="35167">MRETLDALSFPVLFADIGGTNARFALLETPDGEPVYPGNLETRDFATPVDAVRDGVLPRTDLVPRSLVFAVAGPIQEERTPLTNCHWIIEPRALIDAFGLDQVLLFNDFEALSLALPTLAGDDLAPIGPQVPPPTGNRIVVGPGTGLGAAGLLNVGGSWVPVAGEGGHIDLAPMTDRDNAIWPHVERTGGRISGETLVCGSGLLRLYRAIAATDGLPAPLDTPAAVTAAAEAGEPAAREAVELFAEYLGRTVGNLALVFLAHGGVYLAGGIAPRIADVLRSGRFRAAFEDKAPHNALLAGMATAVIVHPRPALAGLIGYARNPRAFLINLDGRIWS</sequence>
<evidence type="ECO:0000256" key="3">
    <source>
        <dbReference type="HAMAP-Rule" id="MF_00524"/>
    </source>
</evidence>
<reference evidence="5" key="1">
    <citation type="submission" date="2020-12" db="EMBL/GenBank/DDBJ databases">
        <title>Methylobrevis albus sp. nov., isolated from fresh water lack sediment.</title>
        <authorList>
            <person name="Zou Q."/>
        </authorList>
    </citation>
    <scope>NUCLEOTIDE SEQUENCE</scope>
    <source>
        <strain evidence="5">L22</strain>
    </source>
</reference>
<name>A0A931I1J7_9HYPH</name>
<dbReference type="EMBL" id="JADZLT010000050">
    <property type="protein sequence ID" value="MBH0238592.1"/>
    <property type="molecule type" value="Genomic_DNA"/>
</dbReference>
<comment type="subcellular location">
    <subcellularLocation>
        <location evidence="3">Cytoplasm</location>
    </subcellularLocation>
</comment>
<dbReference type="HAMAP" id="MF_00524">
    <property type="entry name" value="Glucokinase"/>
    <property type="match status" value="1"/>
</dbReference>
<evidence type="ECO:0000256" key="2">
    <source>
        <dbReference type="ARBA" id="ARBA00022777"/>
    </source>
</evidence>
<dbReference type="RefSeq" id="WP_197311653.1">
    <property type="nucleotide sequence ID" value="NZ_JADZLT010000050.1"/>
</dbReference>
<dbReference type="Pfam" id="PF02685">
    <property type="entry name" value="Glucokinase"/>
    <property type="match status" value="1"/>
</dbReference>
<protein>
    <recommendedName>
        <fullName evidence="3">Glucokinase</fullName>
        <ecNumber evidence="3">2.7.1.2</ecNumber>
    </recommendedName>
    <alternativeName>
        <fullName evidence="3">Glucose kinase</fullName>
    </alternativeName>
</protein>
<dbReference type="GO" id="GO:0005524">
    <property type="term" value="F:ATP binding"/>
    <property type="evidence" value="ECO:0007669"/>
    <property type="project" value="UniProtKB-UniRule"/>
</dbReference>
<dbReference type="Gene3D" id="3.30.420.40">
    <property type="match status" value="1"/>
</dbReference>
<dbReference type="EC" id="2.7.1.2" evidence="3"/>
<comment type="caution">
    <text evidence="5">The sequence shown here is derived from an EMBL/GenBank/DDBJ whole genome shotgun (WGS) entry which is preliminary data.</text>
</comment>
<evidence type="ECO:0000256" key="4">
    <source>
        <dbReference type="RuleBase" id="RU004046"/>
    </source>
</evidence>
<keyword evidence="2 3" id="KW-0418">Kinase</keyword>
<dbReference type="InterPro" id="IPR043129">
    <property type="entry name" value="ATPase_NBD"/>
</dbReference>
<keyword evidence="3" id="KW-0963">Cytoplasm</keyword>
<comment type="similarity">
    <text evidence="3 4">Belongs to the bacterial glucokinase family.</text>
</comment>
<dbReference type="PANTHER" id="PTHR47690:SF1">
    <property type="entry name" value="GLUCOKINASE"/>
    <property type="match status" value="1"/>
</dbReference>
<dbReference type="GO" id="GO:0004340">
    <property type="term" value="F:glucokinase activity"/>
    <property type="evidence" value="ECO:0007669"/>
    <property type="project" value="UniProtKB-UniRule"/>
</dbReference>
<feature type="binding site" evidence="3">
    <location>
        <begin position="15"/>
        <end position="20"/>
    </location>
    <ligand>
        <name>ATP</name>
        <dbReference type="ChEBI" id="CHEBI:30616"/>
    </ligand>
</feature>
<evidence type="ECO:0000313" key="6">
    <source>
        <dbReference type="Proteomes" id="UP000631694"/>
    </source>
</evidence>
<dbReference type="GO" id="GO:0005829">
    <property type="term" value="C:cytosol"/>
    <property type="evidence" value="ECO:0007669"/>
    <property type="project" value="TreeGrafter"/>
</dbReference>
<keyword evidence="3" id="KW-0547">Nucleotide-binding</keyword>
<evidence type="ECO:0000313" key="5">
    <source>
        <dbReference type="EMBL" id="MBH0238592.1"/>
    </source>
</evidence>
<keyword evidence="6" id="KW-1185">Reference proteome</keyword>
<keyword evidence="3" id="KW-0324">Glycolysis</keyword>
<dbReference type="Proteomes" id="UP000631694">
    <property type="component" value="Unassembled WGS sequence"/>
</dbReference>
<dbReference type="GO" id="GO:0006096">
    <property type="term" value="P:glycolytic process"/>
    <property type="evidence" value="ECO:0007669"/>
    <property type="project" value="UniProtKB-UniRule"/>
</dbReference>
<organism evidence="5 6">
    <name type="scientific">Methylobrevis albus</name>
    <dbReference type="NCBI Taxonomy" id="2793297"/>
    <lineage>
        <taxon>Bacteria</taxon>
        <taxon>Pseudomonadati</taxon>
        <taxon>Pseudomonadota</taxon>
        <taxon>Alphaproteobacteria</taxon>
        <taxon>Hyphomicrobiales</taxon>
        <taxon>Pleomorphomonadaceae</taxon>
        <taxon>Methylobrevis</taxon>
    </lineage>
</organism>
<dbReference type="PANTHER" id="PTHR47690">
    <property type="entry name" value="GLUCOKINASE"/>
    <property type="match status" value="1"/>
</dbReference>
<keyword evidence="1 3" id="KW-0808">Transferase</keyword>